<evidence type="ECO:0000256" key="1">
    <source>
        <dbReference type="SAM" id="MobiDB-lite"/>
    </source>
</evidence>
<dbReference type="Proteomes" id="UP000250266">
    <property type="component" value="Unassembled WGS sequence"/>
</dbReference>
<evidence type="ECO:0000313" key="3">
    <source>
        <dbReference type="Proteomes" id="UP000250266"/>
    </source>
</evidence>
<name>A0A8E2DZD8_9PEZI</name>
<organism evidence="2 3">
    <name type="scientific">Lepidopterella palustris CBS 459.81</name>
    <dbReference type="NCBI Taxonomy" id="1314670"/>
    <lineage>
        <taxon>Eukaryota</taxon>
        <taxon>Fungi</taxon>
        <taxon>Dikarya</taxon>
        <taxon>Ascomycota</taxon>
        <taxon>Pezizomycotina</taxon>
        <taxon>Dothideomycetes</taxon>
        <taxon>Pleosporomycetidae</taxon>
        <taxon>Mytilinidiales</taxon>
        <taxon>Argynnaceae</taxon>
        <taxon>Lepidopterella</taxon>
    </lineage>
</organism>
<reference evidence="2 3" key="1">
    <citation type="journal article" date="2016" name="Nat. Commun.">
        <title>Ectomycorrhizal ecology is imprinted in the genome of the dominant symbiotic fungus Cenococcum geophilum.</title>
        <authorList>
            <consortium name="DOE Joint Genome Institute"/>
            <person name="Peter M."/>
            <person name="Kohler A."/>
            <person name="Ohm R.A."/>
            <person name="Kuo A."/>
            <person name="Krutzmann J."/>
            <person name="Morin E."/>
            <person name="Arend M."/>
            <person name="Barry K.W."/>
            <person name="Binder M."/>
            <person name="Choi C."/>
            <person name="Clum A."/>
            <person name="Copeland A."/>
            <person name="Grisel N."/>
            <person name="Haridas S."/>
            <person name="Kipfer T."/>
            <person name="LaButti K."/>
            <person name="Lindquist E."/>
            <person name="Lipzen A."/>
            <person name="Maire R."/>
            <person name="Meier B."/>
            <person name="Mihaltcheva S."/>
            <person name="Molinier V."/>
            <person name="Murat C."/>
            <person name="Poggeler S."/>
            <person name="Quandt C.A."/>
            <person name="Sperisen C."/>
            <person name="Tritt A."/>
            <person name="Tisserant E."/>
            <person name="Crous P.W."/>
            <person name="Henrissat B."/>
            <person name="Nehls U."/>
            <person name="Egli S."/>
            <person name="Spatafora J.W."/>
            <person name="Grigoriev I.V."/>
            <person name="Martin F.M."/>
        </authorList>
    </citation>
    <scope>NUCLEOTIDE SEQUENCE [LARGE SCALE GENOMIC DNA]</scope>
    <source>
        <strain evidence="2 3">CBS 459.81</strain>
    </source>
</reference>
<sequence length="237" mass="28094">MNRRRRPPRSPSRRKPEISFQNNHADLIERQLEEDGHRTWGFVIYRTTYGNDDEWQEFLARLRYRMEQHFEWCNGLDVLGLFTLLVIEDPEQLDGASTATVRQRFREWRETAPQLEQREGDEDGREIGPGLSPRYRFAIQVDADSLRSVVHDAPAPPDEDATKRGWVKLIDASWEPATDERFLNAFDPIEGVTEKDVGWMKIPYKNVDEYYVRTRDRNYWPTSYLRPPTIMGWPYTD</sequence>
<feature type="region of interest" description="Disordered" evidence="1">
    <location>
        <begin position="110"/>
        <end position="131"/>
    </location>
</feature>
<accession>A0A8E2DZD8</accession>
<dbReference type="OrthoDB" id="4424523at2759"/>
<evidence type="ECO:0000313" key="2">
    <source>
        <dbReference type="EMBL" id="OCK74385.1"/>
    </source>
</evidence>
<dbReference type="AlphaFoldDB" id="A0A8E2DZD8"/>
<proteinExistence type="predicted"/>
<keyword evidence="3" id="KW-1185">Reference proteome</keyword>
<protein>
    <submittedName>
        <fullName evidence="2">Uncharacterized protein</fullName>
    </submittedName>
</protein>
<gene>
    <name evidence="2" type="ORF">K432DRAFT_310820</name>
</gene>
<dbReference type="EMBL" id="KV745492">
    <property type="protein sequence ID" value="OCK74385.1"/>
    <property type="molecule type" value="Genomic_DNA"/>
</dbReference>